<keyword evidence="3" id="KW-0677">Repeat</keyword>
<keyword evidence="4 5" id="KW-0675">Receptor</keyword>
<proteinExistence type="inferred from homology"/>
<evidence type="ECO:0000256" key="1">
    <source>
        <dbReference type="ARBA" id="ARBA00007343"/>
    </source>
</evidence>
<dbReference type="SMART" id="SM00369">
    <property type="entry name" value="LRR_TYP"/>
    <property type="match status" value="4"/>
</dbReference>
<dbReference type="InterPro" id="IPR032675">
    <property type="entry name" value="LRR_dom_sf"/>
</dbReference>
<dbReference type="EMBL" id="BMAV01017113">
    <property type="protein sequence ID" value="GFY68535.1"/>
    <property type="molecule type" value="Genomic_DNA"/>
</dbReference>
<evidence type="ECO:0000256" key="4">
    <source>
        <dbReference type="ARBA" id="ARBA00023170"/>
    </source>
</evidence>
<dbReference type="InterPro" id="IPR001611">
    <property type="entry name" value="Leu-rich_rpt"/>
</dbReference>
<dbReference type="Pfam" id="PF13855">
    <property type="entry name" value="LRR_8"/>
    <property type="match status" value="2"/>
</dbReference>
<dbReference type="GO" id="GO:0005886">
    <property type="term" value="C:plasma membrane"/>
    <property type="evidence" value="ECO:0007669"/>
    <property type="project" value="TreeGrafter"/>
</dbReference>
<reference evidence="5" key="1">
    <citation type="submission" date="2020-08" db="EMBL/GenBank/DDBJ databases">
        <title>Multicomponent nature underlies the extraordinary mechanical properties of spider dragline silk.</title>
        <authorList>
            <person name="Kono N."/>
            <person name="Nakamura H."/>
            <person name="Mori M."/>
            <person name="Yoshida Y."/>
            <person name="Ohtoshi R."/>
            <person name="Malay A.D."/>
            <person name="Moran D.A.P."/>
            <person name="Tomita M."/>
            <person name="Numata K."/>
            <person name="Arakawa K."/>
        </authorList>
    </citation>
    <scope>NUCLEOTIDE SEQUENCE</scope>
</reference>
<sequence>MSLADGDLAFEGLENRLEELRATNAHYFTQWDWSQLRYHRRLNLIDINLIEMYSLEQKFPPLESLNMLGISKAAISFIHPKAFAGLVNLKILHLRDNSIDKMRRSMFPSVAKELEIIDLSGNLLTSLPDDMFHRMPKLKEVELNRNKFVTLNEETFSWAFQHLQTMMFIGNDLRCDCRMKWIVDIKKPLYFKGTCAMPENLNGVRLTYLTHKKLRC</sequence>
<dbReference type="GO" id="GO:0007166">
    <property type="term" value="P:cell surface receptor signaling pathway"/>
    <property type="evidence" value="ECO:0007669"/>
    <property type="project" value="TreeGrafter"/>
</dbReference>
<name>A0A8X6YCV2_9ARAC</name>
<dbReference type="Proteomes" id="UP000886998">
    <property type="component" value="Unassembled WGS sequence"/>
</dbReference>
<dbReference type="SUPFAM" id="SSF52058">
    <property type="entry name" value="L domain-like"/>
    <property type="match status" value="1"/>
</dbReference>
<dbReference type="InterPro" id="IPR051963">
    <property type="entry name" value="Adhesion_GPCR_A"/>
</dbReference>
<evidence type="ECO:0000313" key="5">
    <source>
        <dbReference type="EMBL" id="GFY68535.1"/>
    </source>
</evidence>
<comment type="caution">
    <text evidence="5">The sequence shown here is derived from an EMBL/GenBank/DDBJ whole genome shotgun (WGS) entry which is preliminary data.</text>
</comment>
<evidence type="ECO:0000256" key="2">
    <source>
        <dbReference type="ARBA" id="ARBA00022614"/>
    </source>
</evidence>
<dbReference type="PANTHER" id="PTHR45930:SF4">
    <property type="entry name" value="ADHESION G PROTEIN-COUPLED RECEPTOR A3"/>
    <property type="match status" value="1"/>
</dbReference>
<evidence type="ECO:0000313" key="6">
    <source>
        <dbReference type="Proteomes" id="UP000886998"/>
    </source>
</evidence>
<evidence type="ECO:0000256" key="3">
    <source>
        <dbReference type="ARBA" id="ARBA00022737"/>
    </source>
</evidence>
<protein>
    <submittedName>
        <fullName evidence="5">G-protein coupled receptor GRL101</fullName>
    </submittedName>
</protein>
<gene>
    <name evidence="5" type="ORF">TNIN_498141</name>
</gene>
<dbReference type="Gene3D" id="3.80.10.10">
    <property type="entry name" value="Ribonuclease Inhibitor"/>
    <property type="match status" value="1"/>
</dbReference>
<dbReference type="PANTHER" id="PTHR45930">
    <property type="entry name" value="G-PROTEIN COUPLED RECEPTOR 124-LIKE PROTEIN"/>
    <property type="match status" value="1"/>
</dbReference>
<accession>A0A8X6YCV2</accession>
<keyword evidence="6" id="KW-1185">Reference proteome</keyword>
<organism evidence="5 6">
    <name type="scientific">Trichonephila inaurata madagascariensis</name>
    <dbReference type="NCBI Taxonomy" id="2747483"/>
    <lineage>
        <taxon>Eukaryota</taxon>
        <taxon>Metazoa</taxon>
        <taxon>Ecdysozoa</taxon>
        <taxon>Arthropoda</taxon>
        <taxon>Chelicerata</taxon>
        <taxon>Arachnida</taxon>
        <taxon>Araneae</taxon>
        <taxon>Araneomorphae</taxon>
        <taxon>Entelegynae</taxon>
        <taxon>Araneoidea</taxon>
        <taxon>Nephilidae</taxon>
        <taxon>Trichonephila</taxon>
        <taxon>Trichonephila inaurata</taxon>
    </lineage>
</organism>
<dbReference type="AlphaFoldDB" id="A0A8X6YCV2"/>
<dbReference type="OrthoDB" id="2013775at2759"/>
<dbReference type="InterPro" id="IPR003591">
    <property type="entry name" value="Leu-rich_rpt_typical-subtyp"/>
</dbReference>
<keyword evidence="2" id="KW-0433">Leucine-rich repeat</keyword>
<comment type="similarity">
    <text evidence="1">Belongs to the G-protein coupled receptor 2 family. Adhesion G-protein coupled receptor (ADGR) subfamily.</text>
</comment>
<dbReference type="PROSITE" id="PS51450">
    <property type="entry name" value="LRR"/>
    <property type="match status" value="1"/>
</dbReference>